<evidence type="ECO:0000259" key="21">
    <source>
        <dbReference type="PROSITE" id="PS51193"/>
    </source>
</evidence>
<evidence type="ECO:0000256" key="13">
    <source>
        <dbReference type="ARBA" id="ARBA00023125"/>
    </source>
</evidence>
<dbReference type="FunFam" id="3.40.50.300:FF:000128">
    <property type="entry name" value="Putative DNA repair helicase RAD3"/>
    <property type="match status" value="1"/>
</dbReference>
<dbReference type="NCBIfam" id="TIGR00604">
    <property type="entry name" value="rad3"/>
    <property type="match status" value="1"/>
</dbReference>
<dbReference type="EMBL" id="BLIY01000020">
    <property type="protein sequence ID" value="GFE55375.1"/>
    <property type="molecule type" value="Genomic_DNA"/>
</dbReference>
<evidence type="ECO:0000256" key="11">
    <source>
        <dbReference type="ARBA" id="ARBA00023004"/>
    </source>
</evidence>
<dbReference type="PROSITE" id="PS51193">
    <property type="entry name" value="HELICASE_ATP_BIND_2"/>
    <property type="match status" value="1"/>
</dbReference>
<keyword evidence="6" id="KW-0547">Nucleotide-binding</keyword>
<dbReference type="Pfam" id="PF06733">
    <property type="entry name" value="DEAD_2"/>
    <property type="match status" value="2"/>
</dbReference>
<dbReference type="SMART" id="SM00491">
    <property type="entry name" value="HELICc2"/>
    <property type="match status" value="1"/>
</dbReference>
<dbReference type="InterPro" id="IPR014013">
    <property type="entry name" value="Helic_SF1/SF2_ATP-bd_DinG/Rad3"/>
</dbReference>
<evidence type="ECO:0000256" key="4">
    <source>
        <dbReference type="ARBA" id="ARBA00022485"/>
    </source>
</evidence>
<evidence type="ECO:0000256" key="3">
    <source>
        <dbReference type="ARBA" id="ARBA00009146"/>
    </source>
</evidence>
<organism evidence="22 23">
    <name type="scientific">Babesia ovis</name>
    <dbReference type="NCBI Taxonomy" id="5869"/>
    <lineage>
        <taxon>Eukaryota</taxon>
        <taxon>Sar</taxon>
        <taxon>Alveolata</taxon>
        <taxon>Apicomplexa</taxon>
        <taxon>Aconoidasida</taxon>
        <taxon>Piroplasmida</taxon>
        <taxon>Babesiidae</taxon>
        <taxon>Babesia</taxon>
    </lineage>
</organism>
<name>A0A9W5TCF1_BABOV</name>
<keyword evidence="11" id="KW-0408">Iron</keyword>
<dbReference type="CDD" id="cd18788">
    <property type="entry name" value="SF2_C_XPD"/>
    <property type="match status" value="1"/>
</dbReference>
<dbReference type="EC" id="5.6.2.3" evidence="17"/>
<evidence type="ECO:0000313" key="23">
    <source>
        <dbReference type="Proteomes" id="UP001057455"/>
    </source>
</evidence>
<evidence type="ECO:0000256" key="9">
    <source>
        <dbReference type="ARBA" id="ARBA00022806"/>
    </source>
</evidence>
<accession>A0A9W5TCF1</accession>
<keyword evidence="9 22" id="KW-0347">Helicase</keyword>
<protein>
    <recommendedName>
        <fullName evidence="17">DNA 5'-3' helicase</fullName>
        <ecNumber evidence="17">5.6.2.3</ecNumber>
    </recommendedName>
</protein>
<comment type="catalytic activity">
    <reaction evidence="18">
        <text>ATP + H2O = ADP + phosphate + H(+)</text>
        <dbReference type="Rhea" id="RHEA:13065"/>
        <dbReference type="ChEBI" id="CHEBI:15377"/>
        <dbReference type="ChEBI" id="CHEBI:15378"/>
        <dbReference type="ChEBI" id="CHEBI:30616"/>
        <dbReference type="ChEBI" id="CHEBI:43474"/>
        <dbReference type="ChEBI" id="CHEBI:456216"/>
        <dbReference type="EC" id="5.6.2.3"/>
    </reaction>
</comment>
<evidence type="ECO:0000256" key="17">
    <source>
        <dbReference type="ARBA" id="ARBA00044969"/>
    </source>
</evidence>
<comment type="similarity">
    <text evidence="3">Belongs to the helicase family. RAD3/XPD subfamily.</text>
</comment>
<dbReference type="InterPro" id="IPR013020">
    <property type="entry name" value="Rad3/Chl1-like"/>
</dbReference>
<evidence type="ECO:0000256" key="12">
    <source>
        <dbReference type="ARBA" id="ARBA00023014"/>
    </source>
</evidence>
<evidence type="ECO:0000256" key="5">
    <source>
        <dbReference type="ARBA" id="ARBA00022723"/>
    </source>
</evidence>
<dbReference type="FunFam" id="3.40.50.300:FF:000135">
    <property type="entry name" value="DNA repair helicase RAD3, putative"/>
    <property type="match status" value="1"/>
</dbReference>
<dbReference type="InterPro" id="IPR010614">
    <property type="entry name" value="RAD3-like_helicase_DEAD"/>
</dbReference>
<dbReference type="GO" id="GO:0051539">
    <property type="term" value="F:4 iron, 4 sulfur cluster binding"/>
    <property type="evidence" value="ECO:0007669"/>
    <property type="project" value="UniProtKB-KW"/>
</dbReference>
<evidence type="ECO:0000256" key="7">
    <source>
        <dbReference type="ARBA" id="ARBA00022763"/>
    </source>
</evidence>
<keyword evidence="23" id="KW-1185">Reference proteome</keyword>
<evidence type="ECO:0000256" key="15">
    <source>
        <dbReference type="ARBA" id="ARBA00023235"/>
    </source>
</evidence>
<dbReference type="GO" id="GO:0046872">
    <property type="term" value="F:metal ion binding"/>
    <property type="evidence" value="ECO:0007669"/>
    <property type="project" value="UniProtKB-KW"/>
</dbReference>
<evidence type="ECO:0000256" key="1">
    <source>
        <dbReference type="ARBA" id="ARBA00001966"/>
    </source>
</evidence>
<evidence type="ECO:0000256" key="16">
    <source>
        <dbReference type="ARBA" id="ARBA00023242"/>
    </source>
</evidence>
<evidence type="ECO:0000256" key="8">
    <source>
        <dbReference type="ARBA" id="ARBA00022801"/>
    </source>
</evidence>
<feature type="coiled-coil region" evidence="19">
    <location>
        <begin position="371"/>
        <end position="398"/>
    </location>
</feature>
<keyword evidence="13" id="KW-0238">DNA-binding</keyword>
<dbReference type="InterPro" id="IPR045028">
    <property type="entry name" value="DinG/Rad3-like"/>
</dbReference>
<evidence type="ECO:0000256" key="6">
    <source>
        <dbReference type="ARBA" id="ARBA00022741"/>
    </source>
</evidence>
<comment type="subcellular location">
    <subcellularLocation>
        <location evidence="2">Nucleus</location>
    </subcellularLocation>
</comment>
<keyword evidence="5" id="KW-0479">Metal-binding</keyword>
<keyword evidence="12" id="KW-0411">Iron-sulfur</keyword>
<evidence type="ECO:0000256" key="19">
    <source>
        <dbReference type="SAM" id="Coils"/>
    </source>
</evidence>
<dbReference type="InterPro" id="IPR006554">
    <property type="entry name" value="Helicase-like_DEXD_c2"/>
</dbReference>
<dbReference type="Pfam" id="PF13307">
    <property type="entry name" value="Helicase_C_2"/>
    <property type="match status" value="1"/>
</dbReference>
<keyword evidence="4" id="KW-0004">4Fe-4S</keyword>
<dbReference type="PANTHER" id="PTHR11472">
    <property type="entry name" value="DNA REPAIR DEAD HELICASE RAD3/XP-D SUBFAMILY MEMBER"/>
    <property type="match status" value="1"/>
</dbReference>
<evidence type="ECO:0000256" key="18">
    <source>
        <dbReference type="ARBA" id="ARBA00048954"/>
    </source>
</evidence>
<dbReference type="Gene3D" id="3.40.50.300">
    <property type="entry name" value="P-loop containing nucleotide triphosphate hydrolases"/>
    <property type="match status" value="2"/>
</dbReference>
<gene>
    <name evidence="22" type="ORF">BaOVIS_027790</name>
</gene>
<dbReference type="InterPro" id="IPR010643">
    <property type="entry name" value="HBB"/>
</dbReference>
<keyword evidence="19" id="KW-0175">Coiled coil</keyword>
<dbReference type="InterPro" id="IPR006555">
    <property type="entry name" value="ATP-dep_Helicase_C"/>
</dbReference>
<dbReference type="SMART" id="SM00488">
    <property type="entry name" value="DEXDc2"/>
    <property type="match status" value="1"/>
</dbReference>
<keyword evidence="16" id="KW-0539">Nucleus</keyword>
<evidence type="ECO:0000256" key="2">
    <source>
        <dbReference type="ARBA" id="ARBA00004123"/>
    </source>
</evidence>
<dbReference type="GO" id="GO:0005524">
    <property type="term" value="F:ATP binding"/>
    <property type="evidence" value="ECO:0007669"/>
    <property type="project" value="UniProtKB-KW"/>
</dbReference>
<dbReference type="GO" id="GO:0005634">
    <property type="term" value="C:nucleus"/>
    <property type="evidence" value="ECO:0007669"/>
    <property type="project" value="UniProtKB-SubCell"/>
</dbReference>
<dbReference type="InterPro" id="IPR027417">
    <property type="entry name" value="P-loop_NTPase"/>
</dbReference>
<proteinExistence type="inferred from homology"/>
<dbReference type="GO" id="GO:0016818">
    <property type="term" value="F:hydrolase activity, acting on acid anhydrides, in phosphorus-containing anhydrides"/>
    <property type="evidence" value="ECO:0007669"/>
    <property type="project" value="InterPro"/>
</dbReference>
<feature type="domain" description="Helicase ATP-binding" evidence="21">
    <location>
        <begin position="8"/>
        <end position="400"/>
    </location>
</feature>
<comment type="cofactor">
    <cofactor evidence="1">
        <name>[4Fe-4S] cluster</name>
        <dbReference type="ChEBI" id="CHEBI:49883"/>
    </cofactor>
</comment>
<dbReference type="Proteomes" id="UP001057455">
    <property type="component" value="Unassembled WGS sequence"/>
</dbReference>
<feature type="region of interest" description="Disordered" evidence="20">
    <location>
        <begin position="122"/>
        <end position="141"/>
    </location>
</feature>
<dbReference type="GO" id="GO:0006366">
    <property type="term" value="P:transcription by RNA polymerase II"/>
    <property type="evidence" value="ECO:0007669"/>
    <property type="project" value="TreeGrafter"/>
</dbReference>
<keyword evidence="7" id="KW-0227">DNA damage</keyword>
<dbReference type="PANTHER" id="PTHR11472:SF1">
    <property type="entry name" value="GENERAL TRANSCRIPTION AND DNA REPAIR FACTOR IIH HELICASE SUBUNIT XPD"/>
    <property type="match status" value="1"/>
</dbReference>
<evidence type="ECO:0000256" key="14">
    <source>
        <dbReference type="ARBA" id="ARBA00023204"/>
    </source>
</evidence>
<evidence type="ECO:0000256" key="20">
    <source>
        <dbReference type="SAM" id="MobiDB-lite"/>
    </source>
</evidence>
<dbReference type="GO" id="GO:0003684">
    <property type="term" value="F:damaged DNA binding"/>
    <property type="evidence" value="ECO:0007669"/>
    <property type="project" value="TreeGrafter"/>
</dbReference>
<dbReference type="Pfam" id="PF06777">
    <property type="entry name" value="HBB"/>
    <property type="match status" value="1"/>
</dbReference>
<dbReference type="GO" id="GO:0045951">
    <property type="term" value="P:positive regulation of mitotic recombination"/>
    <property type="evidence" value="ECO:0007669"/>
    <property type="project" value="TreeGrafter"/>
</dbReference>
<reference evidence="22" key="1">
    <citation type="submission" date="2019-12" db="EMBL/GenBank/DDBJ databases">
        <title>Genome sequence of Babesia ovis.</title>
        <authorList>
            <person name="Yamagishi J."/>
            <person name="Sevinc F."/>
            <person name="Xuan X."/>
        </authorList>
    </citation>
    <scope>NUCLEOTIDE SEQUENCE</scope>
    <source>
        <strain evidence="22">Selcuk</strain>
    </source>
</reference>
<keyword evidence="14" id="KW-0234">DNA repair</keyword>
<dbReference type="OrthoDB" id="272481at2759"/>
<evidence type="ECO:0000256" key="10">
    <source>
        <dbReference type="ARBA" id="ARBA00022840"/>
    </source>
</evidence>
<keyword evidence="15" id="KW-0413">Isomerase</keyword>
<dbReference type="GO" id="GO:0006281">
    <property type="term" value="P:DNA repair"/>
    <property type="evidence" value="ECO:0007669"/>
    <property type="project" value="UniProtKB-KW"/>
</dbReference>
<evidence type="ECO:0000313" key="22">
    <source>
        <dbReference type="EMBL" id="GFE55375.1"/>
    </source>
</evidence>
<comment type="caution">
    <text evidence="22">The sequence shown here is derived from an EMBL/GenBank/DDBJ whole genome shotgun (WGS) entry which is preliminary data.</text>
</comment>
<dbReference type="GO" id="GO:0043139">
    <property type="term" value="F:5'-3' DNA helicase activity"/>
    <property type="evidence" value="ECO:0007669"/>
    <property type="project" value="UniProtKB-EC"/>
</dbReference>
<dbReference type="AlphaFoldDB" id="A0A9W5TCF1"/>
<keyword evidence="10" id="KW-0067">ATP-binding</keyword>
<sequence>MVRFWIDGIEVFFPYPQIYPEQLAYLRSLKSTLDAQGHAVLEMPTGTGRSISYTYFNSVQGKTVALFSFITSYQLAKPEVGRLIYCTRTIPEMEKSLLELKEVIKYRDAELAKDRAARLATAATDTDSSTASPSQPASADQKNGHFLAIGLCSRRNLCINPTVSSCADRTKIDELCHDLTSLWRRIQYEEDGTTTQREYTLQYDGTNAQGTTRAPIVRHSTVQDVPDIEHYTSKGLCGYYEHMERIWNPTMIPSGVYTLEGLKEYCSNFRDPVSGLSAPICPYFAARRALDMANVVVLNYQYLLDPKVSEAAFSHLYATLPTDMSKDKDDTPTKKRDKKAKLPIVVVFDEAHNIDNVCIEAMSVDINDDTLDEAYSNLATIEETVHQLREKDENLLLEEYRKLAENIRETSMDIEGYMCPVLPADVIQKAVPGNIRQAEHFISFLKVVVGYLKQYLKVQEPKSEGPLMFLHRFELETGIGATTLQHSYGRMKSLLNTLKITAVGDLSAIQLVVDFCTLVGTYSTGFIVIVEPYPQGSLYDPVIQFSCLDASIAMQPVVDNFQSVILTSGTISPLEMYPKILNFTPVLTQSLPMSLDRDCLCPLIVSKGANQLQMSTKFDLRNDVTVLRNYGTLLIELCKNIPDGVVCFFPSYAYMELIVSHWYECGIIASIMEHKLIFMETKDVVTTTLALHNYRKACDVGRGGLFLSICRGKVAEGIDFDRHYGRCVILIGVPFQYTLSRVLKARLDFMRTNYGILENEFMTFDAMRQAAQCVGRIIRNKSDFGLMVFADSRYSRADKRSKLPPWILKNLEPANMSLTTESAVTAAKVLLRNIAQDYVSSRFTRFDQDMLNDEAKWWSSVQNVLRLSKY</sequence>
<keyword evidence="8" id="KW-0378">Hydrolase</keyword>